<reference evidence="4" key="1">
    <citation type="journal article" date="2019" name="Int. J. Syst. Evol. Microbiol.">
        <title>The Global Catalogue of Microorganisms (GCM) 10K type strain sequencing project: providing services to taxonomists for standard genome sequencing and annotation.</title>
        <authorList>
            <consortium name="The Broad Institute Genomics Platform"/>
            <consortium name="The Broad Institute Genome Sequencing Center for Infectious Disease"/>
            <person name="Wu L."/>
            <person name="Ma J."/>
        </authorList>
    </citation>
    <scope>NUCLEOTIDE SEQUENCE [LARGE SCALE GENOMIC DNA]</scope>
    <source>
        <strain evidence="4">CCUG 50353</strain>
    </source>
</reference>
<keyword evidence="4" id="KW-1185">Reference proteome</keyword>
<dbReference type="Gene3D" id="2.60.40.2360">
    <property type="entry name" value="Intracellular proteinase inhibitor BsuPI"/>
    <property type="match status" value="1"/>
</dbReference>
<evidence type="ECO:0000259" key="2">
    <source>
        <dbReference type="Pfam" id="PF12690"/>
    </source>
</evidence>
<gene>
    <name evidence="3" type="ORF">ACFO0S_06555</name>
</gene>
<feature type="signal peptide" evidence="1">
    <location>
        <begin position="1"/>
        <end position="23"/>
    </location>
</feature>
<protein>
    <recommendedName>
        <fullName evidence="2">Intracellular proteinase inhibitor BsuPI domain-containing protein</fullName>
    </recommendedName>
</protein>
<evidence type="ECO:0000313" key="4">
    <source>
        <dbReference type="Proteomes" id="UP001595733"/>
    </source>
</evidence>
<keyword evidence="1" id="KW-0732">Signal</keyword>
<sequence>MKKWILIILAALVMLLAACGSMSNQTTGAGEEMPGELSQQIKEQDGEYFLVITNDTNEDVTLTFTSGQLFEYQLIDDTKEPLFTYSMNKMFTQALTEQVVAAGKTWELPLDITTELSTMQVPAGTYQLDVWSLAEQFEGEKVTMNDFMWSGE</sequence>
<dbReference type="InterPro" id="IPR038144">
    <property type="entry name" value="IPI"/>
</dbReference>
<dbReference type="Proteomes" id="UP001595733">
    <property type="component" value="Unassembled WGS sequence"/>
</dbReference>
<dbReference type="Pfam" id="PF12690">
    <property type="entry name" value="BsuPI"/>
    <property type="match status" value="1"/>
</dbReference>
<dbReference type="EMBL" id="JBHSEF010000016">
    <property type="protein sequence ID" value="MFC4354719.1"/>
    <property type="molecule type" value="Genomic_DNA"/>
</dbReference>
<feature type="chain" id="PRO_5046202473" description="Intracellular proteinase inhibitor BsuPI domain-containing protein" evidence="1">
    <location>
        <begin position="24"/>
        <end position="152"/>
    </location>
</feature>
<feature type="domain" description="Intracellular proteinase inhibitor BsuPI" evidence="2">
    <location>
        <begin position="42"/>
        <end position="135"/>
    </location>
</feature>
<evidence type="ECO:0000256" key="1">
    <source>
        <dbReference type="SAM" id="SignalP"/>
    </source>
</evidence>
<accession>A0ABV8UU74</accession>
<comment type="caution">
    <text evidence="3">The sequence shown here is derived from an EMBL/GenBank/DDBJ whole genome shotgun (WGS) entry which is preliminary data.</text>
</comment>
<proteinExistence type="predicted"/>
<dbReference type="InterPro" id="IPR020481">
    <property type="entry name" value="Intracell_prot_inh_BsuPI"/>
</dbReference>
<evidence type="ECO:0000313" key="3">
    <source>
        <dbReference type="EMBL" id="MFC4354719.1"/>
    </source>
</evidence>
<organism evidence="3 4">
    <name type="scientific">Chryseomicrobium palamuruense</name>
    <dbReference type="NCBI Taxonomy" id="682973"/>
    <lineage>
        <taxon>Bacteria</taxon>
        <taxon>Bacillati</taxon>
        <taxon>Bacillota</taxon>
        <taxon>Bacilli</taxon>
        <taxon>Bacillales</taxon>
        <taxon>Caryophanaceae</taxon>
        <taxon>Chryseomicrobium</taxon>
    </lineage>
</organism>
<dbReference type="PROSITE" id="PS51257">
    <property type="entry name" value="PROKAR_LIPOPROTEIN"/>
    <property type="match status" value="1"/>
</dbReference>
<name>A0ABV8UU74_9BACL</name>
<dbReference type="RefSeq" id="WP_378141000.1">
    <property type="nucleotide sequence ID" value="NZ_JBHSEF010000016.1"/>
</dbReference>